<dbReference type="EC" id="3.4.13.18" evidence="10"/>
<evidence type="ECO:0000256" key="10">
    <source>
        <dbReference type="ARBA" id="ARBA00038976"/>
    </source>
</evidence>
<evidence type="ECO:0000256" key="5">
    <source>
        <dbReference type="ARBA" id="ARBA00022801"/>
    </source>
</evidence>
<dbReference type="InterPro" id="IPR011650">
    <property type="entry name" value="Peptidase_M20_dimer"/>
</dbReference>
<dbReference type="AlphaFoldDB" id="A0A4Q7NZR8"/>
<evidence type="ECO:0000256" key="15">
    <source>
        <dbReference type="ARBA" id="ARBA00076004"/>
    </source>
</evidence>
<protein>
    <recommendedName>
        <fullName evidence="13">Cytosol non-specific dipeptidase</fullName>
        <ecNumber evidence="10">3.4.13.18</ecNumber>
    </recommendedName>
    <alternativeName>
        <fullName evidence="16">Aminoacyl-histidine dipeptidase</fullName>
    </alternativeName>
    <alternativeName>
        <fullName evidence="15">Beta-alanyl-histidine dipeptidase</fullName>
    </alternativeName>
    <alternativeName>
        <fullName evidence="14">Carnosinase</fullName>
    </alternativeName>
    <alternativeName>
        <fullName evidence="11">Peptidase D</fullName>
    </alternativeName>
    <alternativeName>
        <fullName evidence="17">Xaa-His dipeptidase</fullName>
    </alternativeName>
</protein>
<dbReference type="SUPFAM" id="SSF53187">
    <property type="entry name" value="Zn-dependent exopeptidases"/>
    <property type="match status" value="1"/>
</dbReference>
<dbReference type="Pfam" id="PF07687">
    <property type="entry name" value="M20_dimer"/>
    <property type="match status" value="1"/>
</dbReference>
<sequence length="479" mass="52987">MDVLKGLSPERVFYYFEQIARIPHGSGNTKAVSDYICAAGKELGLECRQDELNNVILIKEASAGYENAPAVMLQGHMDMVCEKESGVEHDFTKDPLNLRTEGDEIFAEGTTLGGDDGIAVAYMLALLEDKKLSHPRLECVITVDEETGMEGAEGIDLSGLEAKYLLNLDSEEEGIFLASCAGGLRFNLDLPVKRERCEGNCVCIRIDGLTGGHSGGEIHKGRANANVLLGRLLNSLAETVEFRLVSLEGGTKDNAITRSAKAVLKTRSDRQIIQKVKDLAETYRREYALTDPQMEITAEAFMEEAEAMDRESQKKVLFALLEAPYGVQAMSNDVEGLVESSLNLGIMNTAENSWHISYSIRSSVESRKEWLKQKLTHLADFLGASHSETGDYPGWEFVRESGLRNLMCQVFEEMYGKKPQVEAIHAGLECGLLLNKRPGMDAVSIGPDMKDIHTPQERLSISSTARVYDFLKKVLERIH</sequence>
<dbReference type="RefSeq" id="WP_130435897.1">
    <property type="nucleotide sequence ID" value="NZ_SGXF01000006.1"/>
</dbReference>
<dbReference type="GO" id="GO:0070573">
    <property type="term" value="F:metallodipeptidase activity"/>
    <property type="evidence" value="ECO:0007669"/>
    <property type="project" value="TreeGrafter"/>
</dbReference>
<evidence type="ECO:0000256" key="14">
    <source>
        <dbReference type="ARBA" id="ARBA00075285"/>
    </source>
</evidence>
<keyword evidence="8" id="KW-0170">Cobalt</keyword>
<evidence type="ECO:0000256" key="8">
    <source>
        <dbReference type="ARBA" id="ARBA00023285"/>
    </source>
</evidence>
<dbReference type="CDD" id="cd03890">
    <property type="entry name" value="M20_pepD"/>
    <property type="match status" value="1"/>
</dbReference>
<proteinExistence type="inferred from homology"/>
<dbReference type="OrthoDB" id="9773892at2"/>
<evidence type="ECO:0000256" key="12">
    <source>
        <dbReference type="ARBA" id="ARBA00061423"/>
    </source>
</evidence>
<comment type="caution">
    <text evidence="19">The sequence shown here is derived from an EMBL/GenBank/DDBJ whole genome shotgun (WGS) entry which is preliminary data.</text>
</comment>
<evidence type="ECO:0000256" key="3">
    <source>
        <dbReference type="ARBA" id="ARBA00022670"/>
    </source>
</evidence>
<dbReference type="GO" id="GO:0006508">
    <property type="term" value="P:proteolysis"/>
    <property type="evidence" value="ECO:0007669"/>
    <property type="project" value="UniProtKB-KW"/>
</dbReference>
<accession>A0A4Q7NZR8</accession>
<dbReference type="FunFam" id="3.40.630.10:FF:000018">
    <property type="entry name" value="Aminoacyl-histidine dipeptidase PepD"/>
    <property type="match status" value="1"/>
</dbReference>
<keyword evidence="7" id="KW-0482">Metalloprotease</keyword>
<evidence type="ECO:0000259" key="18">
    <source>
        <dbReference type="Pfam" id="PF07687"/>
    </source>
</evidence>
<dbReference type="Gene3D" id="3.40.630.10">
    <property type="entry name" value="Zn peptidases"/>
    <property type="match status" value="2"/>
</dbReference>
<evidence type="ECO:0000256" key="6">
    <source>
        <dbReference type="ARBA" id="ARBA00022833"/>
    </source>
</evidence>
<dbReference type="FunFam" id="3.40.630.10:FF:000015">
    <property type="entry name" value="Aminoacyl-histidine dipeptidase PepD"/>
    <property type="match status" value="1"/>
</dbReference>
<comment type="similarity">
    <text evidence="12">Belongs to the peptidase M20C family.</text>
</comment>
<comment type="cofactor">
    <cofactor evidence="2">
        <name>Zn(2+)</name>
        <dbReference type="ChEBI" id="CHEBI:29105"/>
    </cofactor>
</comment>
<comment type="cofactor">
    <cofactor evidence="1">
        <name>Co(2+)</name>
        <dbReference type="ChEBI" id="CHEBI:48828"/>
    </cofactor>
</comment>
<feature type="domain" description="Peptidase M20 dimerisation" evidence="18">
    <location>
        <begin position="208"/>
        <end position="277"/>
    </location>
</feature>
<evidence type="ECO:0000256" key="16">
    <source>
        <dbReference type="ARBA" id="ARBA00077688"/>
    </source>
</evidence>
<keyword evidence="6" id="KW-0862">Zinc</keyword>
<dbReference type="EMBL" id="SGXF01000006">
    <property type="protein sequence ID" value="RZS92895.1"/>
    <property type="molecule type" value="Genomic_DNA"/>
</dbReference>
<dbReference type="Proteomes" id="UP000292927">
    <property type="component" value="Unassembled WGS sequence"/>
</dbReference>
<evidence type="ECO:0000313" key="20">
    <source>
        <dbReference type="Proteomes" id="UP000292927"/>
    </source>
</evidence>
<organism evidence="19 20">
    <name type="scientific">Cuneatibacter caecimuris</name>
    <dbReference type="NCBI Taxonomy" id="1796618"/>
    <lineage>
        <taxon>Bacteria</taxon>
        <taxon>Bacillati</taxon>
        <taxon>Bacillota</taxon>
        <taxon>Clostridia</taxon>
        <taxon>Lachnospirales</taxon>
        <taxon>Lachnospiraceae</taxon>
        <taxon>Cuneatibacter</taxon>
    </lineage>
</organism>
<reference evidence="19 20" key="1">
    <citation type="submission" date="2019-02" db="EMBL/GenBank/DDBJ databases">
        <title>Genomic Encyclopedia of Type Strains, Phase IV (KMG-IV): sequencing the most valuable type-strain genomes for metagenomic binning, comparative biology and taxonomic classification.</title>
        <authorList>
            <person name="Goeker M."/>
        </authorList>
    </citation>
    <scope>NUCLEOTIDE SEQUENCE [LARGE SCALE GENOMIC DNA]</scope>
    <source>
        <strain evidence="19 20">DSM 29486</strain>
    </source>
</reference>
<dbReference type="PANTHER" id="PTHR43501:SF1">
    <property type="entry name" value="CYTOSOL NON-SPECIFIC DIPEPTIDASE"/>
    <property type="match status" value="1"/>
</dbReference>
<keyword evidence="3" id="KW-0645">Protease</keyword>
<dbReference type="Pfam" id="PF01546">
    <property type="entry name" value="Peptidase_M20"/>
    <property type="match status" value="1"/>
</dbReference>
<keyword evidence="5" id="KW-0378">Hydrolase</keyword>
<dbReference type="NCBIfam" id="TIGR01893">
    <property type="entry name" value="aa-his-dipept"/>
    <property type="match status" value="1"/>
</dbReference>
<evidence type="ECO:0000256" key="17">
    <source>
        <dbReference type="ARBA" id="ARBA00078074"/>
    </source>
</evidence>
<evidence type="ECO:0000256" key="4">
    <source>
        <dbReference type="ARBA" id="ARBA00022723"/>
    </source>
</evidence>
<evidence type="ECO:0000256" key="7">
    <source>
        <dbReference type="ARBA" id="ARBA00023049"/>
    </source>
</evidence>
<keyword evidence="4" id="KW-0479">Metal-binding</keyword>
<evidence type="ECO:0000256" key="13">
    <source>
        <dbReference type="ARBA" id="ARBA00071271"/>
    </source>
</evidence>
<comment type="catalytic activity">
    <reaction evidence="9">
        <text>Hydrolysis of dipeptides, preferentially hydrophobic dipeptides including prolyl amino acids.</text>
        <dbReference type="EC" id="3.4.13.18"/>
    </reaction>
</comment>
<evidence type="ECO:0000256" key="9">
    <source>
        <dbReference type="ARBA" id="ARBA00036421"/>
    </source>
</evidence>
<dbReference type="GO" id="GO:0046872">
    <property type="term" value="F:metal ion binding"/>
    <property type="evidence" value="ECO:0007669"/>
    <property type="project" value="UniProtKB-KW"/>
</dbReference>
<dbReference type="PIRSF" id="PIRSF016599">
    <property type="entry name" value="Xaa-His_dipept"/>
    <property type="match status" value="1"/>
</dbReference>
<evidence type="ECO:0000313" key="19">
    <source>
        <dbReference type="EMBL" id="RZS92895.1"/>
    </source>
</evidence>
<name>A0A4Q7NZR8_9FIRM</name>
<dbReference type="PRINTS" id="PR00934">
    <property type="entry name" value="XHISDIPTASE"/>
</dbReference>
<dbReference type="InterPro" id="IPR002933">
    <property type="entry name" value="Peptidase_M20"/>
</dbReference>
<evidence type="ECO:0000256" key="11">
    <source>
        <dbReference type="ARBA" id="ARBA00044252"/>
    </source>
</evidence>
<dbReference type="GO" id="GO:0005829">
    <property type="term" value="C:cytosol"/>
    <property type="evidence" value="ECO:0007669"/>
    <property type="project" value="TreeGrafter"/>
</dbReference>
<evidence type="ECO:0000256" key="1">
    <source>
        <dbReference type="ARBA" id="ARBA00001941"/>
    </source>
</evidence>
<dbReference type="InterPro" id="IPR001160">
    <property type="entry name" value="Peptidase_M20C"/>
</dbReference>
<evidence type="ECO:0000256" key="2">
    <source>
        <dbReference type="ARBA" id="ARBA00001947"/>
    </source>
</evidence>
<dbReference type="PANTHER" id="PTHR43501">
    <property type="entry name" value="CYTOSOL NON-SPECIFIC DIPEPTIDASE"/>
    <property type="match status" value="1"/>
</dbReference>
<gene>
    <name evidence="19" type="ORF">EV209_2638</name>
</gene>
<keyword evidence="20" id="KW-1185">Reference proteome</keyword>